<dbReference type="EMBL" id="LT629801">
    <property type="protein sequence ID" value="SDV12212.1"/>
    <property type="molecule type" value="Genomic_DNA"/>
</dbReference>
<organism evidence="1 2">
    <name type="scientific">Pseudomonas rhodesiae</name>
    <dbReference type="NCBI Taxonomy" id="76760"/>
    <lineage>
        <taxon>Bacteria</taxon>
        <taxon>Pseudomonadati</taxon>
        <taxon>Pseudomonadota</taxon>
        <taxon>Gammaproteobacteria</taxon>
        <taxon>Pseudomonadales</taxon>
        <taxon>Pseudomonadaceae</taxon>
        <taxon>Pseudomonas</taxon>
    </lineage>
</organism>
<name>A0AAE8HEG3_9PSED</name>
<dbReference type="Proteomes" id="UP000182085">
    <property type="component" value="Chromosome I"/>
</dbReference>
<protein>
    <submittedName>
        <fullName evidence="1">Uncharacterized protein</fullName>
    </submittedName>
</protein>
<keyword evidence="2" id="KW-1185">Reference proteome</keyword>
<reference evidence="1 2" key="1">
    <citation type="submission" date="2016-10" db="EMBL/GenBank/DDBJ databases">
        <authorList>
            <person name="Varghese N."/>
            <person name="Submissions S."/>
        </authorList>
    </citation>
    <scope>NUCLEOTIDE SEQUENCE [LARGE SCALE GENOMIC DNA]</scope>
    <source>
        <strain evidence="1 2">BS2777</strain>
    </source>
</reference>
<sequence>MSPAIRALAHLKILKPSPAVRWQTQRANVLTEHSTGPEHDSTSEMRIGFLGAL</sequence>
<proteinExistence type="predicted"/>
<accession>A0AAE8HEG3</accession>
<gene>
    <name evidence="1" type="ORF">SAMN04490209_3591</name>
</gene>
<dbReference type="AlphaFoldDB" id="A0AAE8HEG3"/>
<evidence type="ECO:0000313" key="2">
    <source>
        <dbReference type="Proteomes" id="UP000182085"/>
    </source>
</evidence>
<evidence type="ECO:0000313" key="1">
    <source>
        <dbReference type="EMBL" id="SDV12212.1"/>
    </source>
</evidence>